<dbReference type="InterPro" id="IPR036388">
    <property type="entry name" value="WH-like_DNA-bd_sf"/>
</dbReference>
<keyword evidence="5" id="KW-1185">Reference proteome</keyword>
<dbReference type="PROSITE" id="PS51504">
    <property type="entry name" value="H15"/>
    <property type="match status" value="1"/>
</dbReference>
<evidence type="ECO:0000313" key="4">
    <source>
        <dbReference type="EMBL" id="KAF9981682.1"/>
    </source>
</evidence>
<dbReference type="InterPro" id="IPR005818">
    <property type="entry name" value="Histone_H1/H5_H15"/>
</dbReference>
<evidence type="ECO:0000313" key="5">
    <source>
        <dbReference type="Proteomes" id="UP000749646"/>
    </source>
</evidence>
<feature type="region of interest" description="Disordered" evidence="2">
    <location>
        <begin position="144"/>
        <end position="185"/>
    </location>
</feature>
<dbReference type="Proteomes" id="UP000749646">
    <property type="component" value="Unassembled WGS sequence"/>
</dbReference>
<comment type="caution">
    <text evidence="4">The sequence shown here is derived from an EMBL/GenBank/DDBJ whole genome shotgun (WGS) entry which is preliminary data.</text>
</comment>
<dbReference type="GO" id="GO:0003677">
    <property type="term" value="F:DNA binding"/>
    <property type="evidence" value="ECO:0007669"/>
    <property type="project" value="InterPro"/>
</dbReference>
<dbReference type="InterPro" id="IPR036390">
    <property type="entry name" value="WH_DNA-bd_sf"/>
</dbReference>
<reference evidence="4" key="1">
    <citation type="journal article" date="2020" name="Fungal Divers.">
        <title>Resolving the Mortierellaceae phylogeny through synthesis of multi-gene phylogenetics and phylogenomics.</title>
        <authorList>
            <person name="Vandepol N."/>
            <person name="Liber J."/>
            <person name="Desiro A."/>
            <person name="Na H."/>
            <person name="Kennedy M."/>
            <person name="Barry K."/>
            <person name="Grigoriev I.V."/>
            <person name="Miller A.N."/>
            <person name="O'Donnell K."/>
            <person name="Stajich J.E."/>
            <person name="Bonito G."/>
        </authorList>
    </citation>
    <scope>NUCLEOTIDE SEQUENCE</scope>
    <source>
        <strain evidence="4">MES-2147</strain>
    </source>
</reference>
<gene>
    <name evidence="4" type="ORF">BGZ65_003688</name>
</gene>
<protein>
    <recommendedName>
        <fullName evidence="1">Histone H1</fullName>
    </recommendedName>
</protein>
<evidence type="ECO:0000256" key="1">
    <source>
        <dbReference type="ARBA" id="ARBA00020833"/>
    </source>
</evidence>
<name>A0A9P6SN17_9FUNG</name>
<feature type="region of interest" description="Disordered" evidence="2">
    <location>
        <begin position="62"/>
        <end position="90"/>
    </location>
</feature>
<dbReference type="Gene3D" id="1.10.10.10">
    <property type="entry name" value="Winged helix-like DNA-binding domain superfamily/Winged helix DNA-binding domain"/>
    <property type="match status" value="1"/>
</dbReference>
<feature type="compositionally biased region" description="Polar residues" evidence="2">
    <location>
        <begin position="161"/>
        <end position="180"/>
    </location>
</feature>
<proteinExistence type="predicted"/>
<dbReference type="SMART" id="SM00526">
    <property type="entry name" value="H15"/>
    <property type="match status" value="1"/>
</dbReference>
<dbReference type="GO" id="GO:0006334">
    <property type="term" value="P:nucleosome assembly"/>
    <property type="evidence" value="ECO:0007669"/>
    <property type="project" value="InterPro"/>
</dbReference>
<evidence type="ECO:0000259" key="3">
    <source>
        <dbReference type="PROSITE" id="PS51504"/>
    </source>
</evidence>
<dbReference type="EMBL" id="JAAAHW010003671">
    <property type="protein sequence ID" value="KAF9981682.1"/>
    <property type="molecule type" value="Genomic_DNA"/>
</dbReference>
<evidence type="ECO:0000256" key="2">
    <source>
        <dbReference type="SAM" id="MobiDB-lite"/>
    </source>
</evidence>
<dbReference type="AlphaFoldDB" id="A0A9P6SN17"/>
<sequence length="314" mass="33273">MSLTGQQLPQDVKESYLRSLTKSSLVKLISMIESYSPTVKLYPSHLSSTTAHSEQARFTTPSIPETLIPPRDLIQGSDQGMTSTSAQQGIPGTQADYFNSFVAHLQPGLNSPLSSIQESTADGSGTSNVSTKLTTALTVQVEAKKPGATGATDATGATGTSSQPATPSTPKTLARQTPALSSGAGGTAYATVKALDLPPYEEMIFTAIAALKQDGGSAPKAILDWVQANFPVPESFRASCGQAISKAAKKGRLLKDGTMYKLKPGYNYPRVSNHRVLKTLYPPTTQYLTINLHSYLAAESITTIRIDACPFTIV</sequence>
<dbReference type="Pfam" id="PF00538">
    <property type="entry name" value="Linker_histone"/>
    <property type="match status" value="1"/>
</dbReference>
<dbReference type="CDD" id="cd00073">
    <property type="entry name" value="H15"/>
    <property type="match status" value="1"/>
</dbReference>
<dbReference type="OrthoDB" id="5863171at2759"/>
<dbReference type="GO" id="GO:0000786">
    <property type="term" value="C:nucleosome"/>
    <property type="evidence" value="ECO:0007669"/>
    <property type="project" value="InterPro"/>
</dbReference>
<organism evidence="4 5">
    <name type="scientific">Modicella reniformis</name>
    <dbReference type="NCBI Taxonomy" id="1440133"/>
    <lineage>
        <taxon>Eukaryota</taxon>
        <taxon>Fungi</taxon>
        <taxon>Fungi incertae sedis</taxon>
        <taxon>Mucoromycota</taxon>
        <taxon>Mortierellomycotina</taxon>
        <taxon>Mortierellomycetes</taxon>
        <taxon>Mortierellales</taxon>
        <taxon>Mortierellaceae</taxon>
        <taxon>Modicella</taxon>
    </lineage>
</organism>
<feature type="compositionally biased region" description="Low complexity" evidence="2">
    <location>
        <begin position="147"/>
        <end position="160"/>
    </location>
</feature>
<feature type="domain" description="H15" evidence="3">
    <location>
        <begin position="196"/>
        <end position="264"/>
    </location>
</feature>
<feature type="compositionally biased region" description="Polar residues" evidence="2">
    <location>
        <begin position="76"/>
        <end position="90"/>
    </location>
</feature>
<accession>A0A9P6SN17</accession>
<dbReference type="SUPFAM" id="SSF46785">
    <property type="entry name" value="Winged helix' DNA-binding domain"/>
    <property type="match status" value="1"/>
</dbReference>